<gene>
    <name evidence="1" type="ORF">RN001_002774</name>
</gene>
<dbReference type="AlphaFoldDB" id="A0AAN7QNQ0"/>
<name>A0AAN7QNQ0_9COLE</name>
<evidence type="ECO:0000313" key="1">
    <source>
        <dbReference type="EMBL" id="KAK4886503.1"/>
    </source>
</evidence>
<sequence length="164" mass="18851">MWLHRGSEEPSPTEVVCYWKKPSLSNIGSSKTILKAANIGRQLQQHSIVMPDSTHFLEEVVAGMKCEKYGCPISIHYGQVNDIKKLSVHQLMMEFAYDDSKCFINEYVNKCIKVIGRHLFCDKRRQINPIISGSNPGCCRWQNARLQSPWSLDLRNHCKEDALR</sequence>
<dbReference type="Proteomes" id="UP001353858">
    <property type="component" value="Unassembled WGS sequence"/>
</dbReference>
<accession>A0AAN7QNQ0</accession>
<evidence type="ECO:0000313" key="2">
    <source>
        <dbReference type="Proteomes" id="UP001353858"/>
    </source>
</evidence>
<comment type="caution">
    <text evidence="1">The sequence shown here is derived from an EMBL/GenBank/DDBJ whole genome shotgun (WGS) entry which is preliminary data.</text>
</comment>
<keyword evidence="2" id="KW-1185">Reference proteome</keyword>
<protein>
    <submittedName>
        <fullName evidence="1">Uncharacterized protein</fullName>
    </submittedName>
</protein>
<organism evidence="1 2">
    <name type="scientific">Aquatica leii</name>
    <dbReference type="NCBI Taxonomy" id="1421715"/>
    <lineage>
        <taxon>Eukaryota</taxon>
        <taxon>Metazoa</taxon>
        <taxon>Ecdysozoa</taxon>
        <taxon>Arthropoda</taxon>
        <taxon>Hexapoda</taxon>
        <taxon>Insecta</taxon>
        <taxon>Pterygota</taxon>
        <taxon>Neoptera</taxon>
        <taxon>Endopterygota</taxon>
        <taxon>Coleoptera</taxon>
        <taxon>Polyphaga</taxon>
        <taxon>Elateriformia</taxon>
        <taxon>Elateroidea</taxon>
        <taxon>Lampyridae</taxon>
        <taxon>Luciolinae</taxon>
        <taxon>Aquatica</taxon>
    </lineage>
</organism>
<proteinExistence type="predicted"/>
<dbReference type="EMBL" id="JARPUR010000001">
    <property type="protein sequence ID" value="KAK4886503.1"/>
    <property type="molecule type" value="Genomic_DNA"/>
</dbReference>
<reference evidence="2" key="1">
    <citation type="submission" date="2023-01" db="EMBL/GenBank/DDBJ databases">
        <title>Key to firefly adult light organ development and bioluminescence: homeobox transcription factors regulate luciferase expression and transportation to peroxisome.</title>
        <authorList>
            <person name="Fu X."/>
        </authorList>
    </citation>
    <scope>NUCLEOTIDE SEQUENCE [LARGE SCALE GENOMIC DNA]</scope>
</reference>